<accession>A0A8R2JP11</accession>
<proteinExistence type="predicted"/>
<evidence type="ECO:0000313" key="2">
    <source>
        <dbReference type="Proteomes" id="UP000007819"/>
    </source>
</evidence>
<reference evidence="2" key="1">
    <citation type="submission" date="2010-06" db="EMBL/GenBank/DDBJ databases">
        <authorList>
            <person name="Jiang H."/>
            <person name="Abraham K."/>
            <person name="Ali S."/>
            <person name="Alsbrooks S.L."/>
            <person name="Anim B.N."/>
            <person name="Anosike U.S."/>
            <person name="Attaway T."/>
            <person name="Bandaranaike D.P."/>
            <person name="Battles P.K."/>
            <person name="Bell S.N."/>
            <person name="Bell A.V."/>
            <person name="Beltran B."/>
            <person name="Bickham C."/>
            <person name="Bustamante Y."/>
            <person name="Caleb T."/>
            <person name="Canada A."/>
            <person name="Cardenas V."/>
            <person name="Carter K."/>
            <person name="Chacko J."/>
            <person name="Chandrabose M.N."/>
            <person name="Chavez D."/>
            <person name="Chavez A."/>
            <person name="Chen L."/>
            <person name="Chu H.-S."/>
            <person name="Claassen K.J."/>
            <person name="Cockrell R."/>
            <person name="Collins M."/>
            <person name="Cooper J.A."/>
            <person name="Cree A."/>
            <person name="Curry S.M."/>
            <person name="Da Y."/>
            <person name="Dao M.D."/>
            <person name="Das B."/>
            <person name="Davila M.-L."/>
            <person name="Davy-Carroll L."/>
            <person name="Denson S."/>
            <person name="Dinh H."/>
            <person name="Ebong V.E."/>
            <person name="Edwards J.R."/>
            <person name="Egan A."/>
            <person name="El-Daye J."/>
            <person name="Escobedo L."/>
            <person name="Fernandez S."/>
            <person name="Fernando P.R."/>
            <person name="Flagg N."/>
            <person name="Forbes L.D."/>
            <person name="Fowler R.G."/>
            <person name="Fu Q."/>
            <person name="Gabisi R.A."/>
            <person name="Ganer J."/>
            <person name="Garbino Pronczuk A."/>
            <person name="Garcia R.M."/>
            <person name="Garner T."/>
            <person name="Garrett T.E."/>
            <person name="Gonzalez D.A."/>
            <person name="Hamid H."/>
            <person name="Hawkins E.S."/>
            <person name="Hirani K."/>
            <person name="Hogues M.E."/>
            <person name="Hollins B."/>
            <person name="Hsiao C.-H."/>
            <person name="Jabil R."/>
            <person name="James M.L."/>
            <person name="Jhangiani S.N."/>
            <person name="Johnson B."/>
            <person name="Johnson Q."/>
            <person name="Joshi V."/>
            <person name="Kalu J.B."/>
            <person name="Kam C."/>
            <person name="Kashfia A."/>
            <person name="Keebler J."/>
            <person name="Kisamo H."/>
            <person name="Kovar C.L."/>
            <person name="Lago L.A."/>
            <person name="Lai C.-Y."/>
            <person name="Laidlaw J."/>
            <person name="Lara F."/>
            <person name="Le T.-K."/>
            <person name="Lee S.L."/>
            <person name="Legall F.H."/>
            <person name="Lemon S.J."/>
            <person name="Lewis L.R."/>
            <person name="Li B."/>
            <person name="Liu Y."/>
            <person name="Liu Y.-S."/>
            <person name="Lopez J."/>
            <person name="Lozado R.J."/>
            <person name="Lu J."/>
            <person name="Madu R.C."/>
            <person name="Maheshwari M."/>
            <person name="Maheshwari R."/>
            <person name="Malloy K."/>
            <person name="Martinez E."/>
            <person name="Mathew T."/>
            <person name="Mercado I.C."/>
            <person name="Mercado C."/>
            <person name="Meyer B."/>
            <person name="Montgomery K."/>
            <person name="Morgan M.B."/>
            <person name="Munidasa M."/>
            <person name="Nazareth L.V."/>
            <person name="Nelson J."/>
            <person name="Ng B.M."/>
            <person name="Nguyen N.B."/>
            <person name="Nguyen P.Q."/>
            <person name="Nguyen T."/>
            <person name="Obregon M."/>
            <person name="Okwuonu G.O."/>
            <person name="Onwere C.G."/>
            <person name="Orozco G."/>
            <person name="Parra A."/>
            <person name="Patel S."/>
            <person name="Patil S."/>
            <person name="Perez A."/>
            <person name="Perez Y."/>
            <person name="Pham C."/>
            <person name="Primus E.L."/>
            <person name="Pu L.-L."/>
            <person name="Puazo M."/>
            <person name="Qin X."/>
            <person name="Quiroz J.B."/>
            <person name="Reese J."/>
            <person name="Richards S."/>
            <person name="Rives C.M."/>
            <person name="Robberts R."/>
            <person name="Ruiz S.J."/>
            <person name="Ruiz M.J."/>
            <person name="Santibanez J."/>
            <person name="Schneider B.W."/>
            <person name="Sisson I."/>
            <person name="Smith M."/>
            <person name="Sodergren E."/>
            <person name="Song X.-Z."/>
            <person name="Song B.B."/>
            <person name="Summersgill H."/>
            <person name="Thelus R."/>
            <person name="Thornton R.D."/>
            <person name="Trejos Z.Y."/>
            <person name="Usmani K."/>
            <person name="Vattathil S."/>
            <person name="Villasana D."/>
            <person name="Walker D.L."/>
            <person name="Wang S."/>
            <person name="Wang K."/>
            <person name="White C.S."/>
            <person name="Williams A.C."/>
            <person name="Williamson J."/>
            <person name="Wilson K."/>
            <person name="Woghiren I.O."/>
            <person name="Woodworth J.R."/>
            <person name="Worley K.C."/>
            <person name="Wright R.A."/>
            <person name="Wu W."/>
            <person name="Young L."/>
            <person name="Zhang L."/>
            <person name="Zhang J."/>
            <person name="Zhu Y."/>
            <person name="Muzny D.M."/>
            <person name="Weinstock G."/>
            <person name="Gibbs R.A."/>
        </authorList>
    </citation>
    <scope>NUCLEOTIDE SEQUENCE [LARGE SCALE GENOMIC DNA]</scope>
    <source>
        <strain evidence="2">LSR1</strain>
    </source>
</reference>
<name>A0A8R2JP11_ACYPI</name>
<dbReference type="EnsemblMetazoa" id="XM_029487653.1">
    <property type="protein sequence ID" value="XP_029343513.1"/>
    <property type="gene ID" value="LOC100573369"/>
</dbReference>
<sequence length="222" mass="25737">MTYQFIKFAITENRPIRPEQILCDVLDEDGIESQIYVSKNQLIDNGISIPEIPDNNNSSWSDGATSFMLEKYAEYLPKVGPLKLFLKKKDLWQQISVDLINELNVTKNAIQVENRYKTIIKRKKNAIDHNNISGNSRIDVPFEKEIKSITALDDSIEPEVLRNSNIVKKRIPDEICKKKDVKRSKTDMAEVFLQIQREKEEAKERRRKEKMSLIEKILSAGN</sequence>
<dbReference type="RefSeq" id="XP_029343513.1">
    <property type="nucleotide sequence ID" value="XM_029487653.1"/>
</dbReference>
<dbReference type="GeneID" id="100573369"/>
<dbReference type="KEGG" id="api:100573369"/>
<dbReference type="OMA" id="FAITENR"/>
<protein>
    <submittedName>
        <fullName evidence="1">Uncharacterized protein</fullName>
    </submittedName>
</protein>
<evidence type="ECO:0000313" key="1">
    <source>
        <dbReference type="EnsemblMetazoa" id="XP_029343513.1"/>
    </source>
</evidence>
<organism evidence="1 2">
    <name type="scientific">Acyrthosiphon pisum</name>
    <name type="common">Pea aphid</name>
    <dbReference type="NCBI Taxonomy" id="7029"/>
    <lineage>
        <taxon>Eukaryota</taxon>
        <taxon>Metazoa</taxon>
        <taxon>Ecdysozoa</taxon>
        <taxon>Arthropoda</taxon>
        <taxon>Hexapoda</taxon>
        <taxon>Insecta</taxon>
        <taxon>Pterygota</taxon>
        <taxon>Neoptera</taxon>
        <taxon>Paraneoptera</taxon>
        <taxon>Hemiptera</taxon>
        <taxon>Sternorrhyncha</taxon>
        <taxon>Aphidomorpha</taxon>
        <taxon>Aphidoidea</taxon>
        <taxon>Aphididae</taxon>
        <taxon>Macrosiphini</taxon>
        <taxon>Acyrthosiphon</taxon>
    </lineage>
</organism>
<dbReference type="OrthoDB" id="6623151at2759"/>
<reference evidence="1" key="2">
    <citation type="submission" date="2022-06" db="UniProtKB">
        <authorList>
            <consortium name="EnsemblMetazoa"/>
        </authorList>
    </citation>
    <scope>IDENTIFICATION</scope>
</reference>
<dbReference type="Proteomes" id="UP000007819">
    <property type="component" value="Chromosome A1"/>
</dbReference>
<dbReference type="AlphaFoldDB" id="A0A8R2JP11"/>
<keyword evidence="2" id="KW-1185">Reference proteome</keyword>